<keyword evidence="9" id="KW-1185">Reference proteome</keyword>
<evidence type="ECO:0000259" key="6">
    <source>
        <dbReference type="PROSITE" id="PS51898"/>
    </source>
</evidence>
<dbReference type="InterPro" id="IPR011010">
    <property type="entry name" value="DNA_brk_join_enz"/>
</dbReference>
<dbReference type="GO" id="GO:0015074">
    <property type="term" value="P:DNA integration"/>
    <property type="evidence" value="ECO:0007669"/>
    <property type="project" value="UniProtKB-KW"/>
</dbReference>
<dbReference type="CDD" id="cd01189">
    <property type="entry name" value="INT_ICEBs1_C_like"/>
    <property type="match status" value="1"/>
</dbReference>
<evidence type="ECO:0000256" key="4">
    <source>
        <dbReference type="ARBA" id="ARBA00023172"/>
    </source>
</evidence>
<dbReference type="PANTHER" id="PTHR30349:SF64">
    <property type="entry name" value="PROPHAGE INTEGRASE INTD-RELATED"/>
    <property type="match status" value="1"/>
</dbReference>
<comment type="similarity">
    <text evidence="1">Belongs to the 'phage' integrase family.</text>
</comment>
<dbReference type="STRING" id="57732.RU94_GL000703"/>
<dbReference type="Gene3D" id="1.10.443.10">
    <property type="entry name" value="Intergrase catalytic core"/>
    <property type="match status" value="1"/>
</dbReference>
<dbReference type="Pfam" id="PF14657">
    <property type="entry name" value="Arm-DNA-bind_4"/>
    <property type="match status" value="1"/>
</dbReference>
<accession>R2SAV8</accession>
<dbReference type="RefSeq" id="WP_010754796.1">
    <property type="nucleotide sequence ID" value="NZ_ASVU01000001.1"/>
</dbReference>
<evidence type="ECO:0000256" key="1">
    <source>
        <dbReference type="ARBA" id="ARBA00008857"/>
    </source>
</evidence>
<dbReference type="AlphaFoldDB" id="R2SAV8"/>
<dbReference type="InterPro" id="IPR028259">
    <property type="entry name" value="AP2-like_int_N"/>
</dbReference>
<proteinExistence type="inferred from homology"/>
<keyword evidence="2" id="KW-0229">DNA integration</keyword>
<evidence type="ECO:0008006" key="10">
    <source>
        <dbReference type="Google" id="ProtNLM"/>
    </source>
</evidence>
<protein>
    <recommendedName>
        <fullName evidence="10">Tyr recombinase domain-containing protein</fullName>
    </recommendedName>
</protein>
<dbReference type="HOGENOM" id="CLU_027562_17_0_9"/>
<dbReference type="PROSITE" id="PS51898">
    <property type="entry name" value="TYR_RECOMBINASE"/>
    <property type="match status" value="1"/>
</dbReference>
<gene>
    <name evidence="8" type="ORF">UAS_02176</name>
</gene>
<sequence>MPKISHVYQDKKSGLWYFVASLGYDEHGKRLQHWGRGYKNQLEAKKGYEAYMNDFSDSAVKKNSTMSYREFYETYFKPDYKQSVKPQTFESRLSSMEIHLKYFFNRKLRDISAPMVKKWQNNLSSNYSSGYVRAIHGLFQKSLDLAVKLGLLQKNIAKQVGNVKKVRQKVDFWTKDEAEKVFSTFDLQDYYDRFAFTLIYALFMTGLRIGEAQALQWEDIDFVEKTLEVNKNMYYKTSNEFYITEPKTLASNRVIALDDTTLQYLSEWKEIQEKNIITNFVFSYNGLPTNKSATSHIITRHSKLAGVHRIKTHALRHSHASLLISLGENALVIRDRLGHEDIKTTLGTYGHLYPNMNREVANKLNNILNFDNSDVKRGKVYNQFWKEKSLKNGIIGRRVEQ</sequence>
<evidence type="ECO:0000313" key="8">
    <source>
        <dbReference type="EMBL" id="EOH85274.1"/>
    </source>
</evidence>
<dbReference type="eggNOG" id="COG0582">
    <property type="taxonomic scope" value="Bacteria"/>
</dbReference>
<dbReference type="OrthoDB" id="9803188at2"/>
<dbReference type="InterPro" id="IPR044068">
    <property type="entry name" value="CB"/>
</dbReference>
<feature type="domain" description="Tyr recombinase" evidence="6">
    <location>
        <begin position="168"/>
        <end position="362"/>
    </location>
</feature>
<dbReference type="EMBL" id="AJAP01000022">
    <property type="protein sequence ID" value="EOH85274.1"/>
    <property type="molecule type" value="Genomic_DNA"/>
</dbReference>
<evidence type="ECO:0000256" key="3">
    <source>
        <dbReference type="ARBA" id="ARBA00023125"/>
    </source>
</evidence>
<organism evidence="8 9">
    <name type="scientific">Enterococcus asini ATCC 700915</name>
    <dbReference type="NCBI Taxonomy" id="1158606"/>
    <lineage>
        <taxon>Bacteria</taxon>
        <taxon>Bacillati</taxon>
        <taxon>Bacillota</taxon>
        <taxon>Bacilli</taxon>
        <taxon>Lactobacillales</taxon>
        <taxon>Enterococcaceae</taxon>
        <taxon>Enterococcus</taxon>
    </lineage>
</organism>
<evidence type="ECO:0000259" key="7">
    <source>
        <dbReference type="PROSITE" id="PS51900"/>
    </source>
</evidence>
<evidence type="ECO:0000256" key="2">
    <source>
        <dbReference type="ARBA" id="ARBA00022908"/>
    </source>
</evidence>
<comment type="caution">
    <text evidence="8">The sequence shown here is derived from an EMBL/GenBank/DDBJ whole genome shotgun (WGS) entry which is preliminary data.</text>
</comment>
<reference evidence="8 9" key="1">
    <citation type="submission" date="2013-02" db="EMBL/GenBank/DDBJ databases">
        <title>The Genome Sequence of Enterococcus asini ATCC_700915.</title>
        <authorList>
            <consortium name="The Broad Institute Genome Sequencing Platform"/>
            <consortium name="The Broad Institute Genome Sequencing Center for Infectious Disease"/>
            <person name="Earl A.M."/>
            <person name="Gilmore M.S."/>
            <person name="Lebreton F."/>
            <person name="Walker B."/>
            <person name="Young S.K."/>
            <person name="Zeng Q."/>
            <person name="Gargeya S."/>
            <person name="Fitzgerald M."/>
            <person name="Haas B."/>
            <person name="Abouelleil A."/>
            <person name="Alvarado L."/>
            <person name="Arachchi H.M."/>
            <person name="Berlin A.M."/>
            <person name="Chapman S.B."/>
            <person name="Dewar J."/>
            <person name="Goldberg J."/>
            <person name="Griggs A."/>
            <person name="Gujja S."/>
            <person name="Hansen M."/>
            <person name="Howarth C."/>
            <person name="Imamovic A."/>
            <person name="Larimer J."/>
            <person name="McCowan C."/>
            <person name="Murphy C."/>
            <person name="Neiman D."/>
            <person name="Pearson M."/>
            <person name="Priest M."/>
            <person name="Roberts A."/>
            <person name="Saif S."/>
            <person name="Shea T."/>
            <person name="Sisk P."/>
            <person name="Sykes S."/>
            <person name="Wortman J."/>
            <person name="Nusbaum C."/>
            <person name="Birren B."/>
        </authorList>
    </citation>
    <scope>NUCLEOTIDE SEQUENCE [LARGE SCALE GENOMIC DNA]</scope>
    <source>
        <strain evidence="8 9">ATCC 700915</strain>
    </source>
</reference>
<dbReference type="Gene3D" id="1.10.150.130">
    <property type="match status" value="1"/>
</dbReference>
<dbReference type="InterPro" id="IPR004107">
    <property type="entry name" value="Integrase_SAM-like_N"/>
</dbReference>
<dbReference type="Pfam" id="PF14659">
    <property type="entry name" value="Phage_int_SAM_3"/>
    <property type="match status" value="1"/>
</dbReference>
<dbReference type="Proteomes" id="UP000013777">
    <property type="component" value="Unassembled WGS sequence"/>
</dbReference>
<dbReference type="InterPro" id="IPR010998">
    <property type="entry name" value="Integrase_recombinase_N"/>
</dbReference>
<evidence type="ECO:0000313" key="9">
    <source>
        <dbReference type="Proteomes" id="UP000013777"/>
    </source>
</evidence>
<dbReference type="GO" id="GO:0006310">
    <property type="term" value="P:DNA recombination"/>
    <property type="evidence" value="ECO:0007669"/>
    <property type="project" value="UniProtKB-KW"/>
</dbReference>
<dbReference type="InterPro" id="IPR002104">
    <property type="entry name" value="Integrase_catalytic"/>
</dbReference>
<dbReference type="GeneID" id="78364619"/>
<keyword evidence="4" id="KW-0233">DNA recombination</keyword>
<dbReference type="SUPFAM" id="SSF56349">
    <property type="entry name" value="DNA breaking-rejoining enzymes"/>
    <property type="match status" value="1"/>
</dbReference>
<keyword evidence="3 5" id="KW-0238">DNA-binding</keyword>
<dbReference type="InterPro" id="IPR050090">
    <property type="entry name" value="Tyrosine_recombinase_XerCD"/>
</dbReference>
<feature type="domain" description="Core-binding (CB)" evidence="7">
    <location>
        <begin position="63"/>
        <end position="143"/>
    </location>
</feature>
<evidence type="ECO:0000256" key="5">
    <source>
        <dbReference type="PROSITE-ProRule" id="PRU01248"/>
    </source>
</evidence>
<name>R2SAV8_9ENTE</name>
<dbReference type="PANTHER" id="PTHR30349">
    <property type="entry name" value="PHAGE INTEGRASE-RELATED"/>
    <property type="match status" value="1"/>
</dbReference>
<dbReference type="InterPro" id="IPR013762">
    <property type="entry name" value="Integrase-like_cat_sf"/>
</dbReference>
<dbReference type="PROSITE" id="PS51900">
    <property type="entry name" value="CB"/>
    <property type="match status" value="1"/>
</dbReference>
<dbReference type="PATRIC" id="fig|1158606.3.peg.2122"/>
<dbReference type="Pfam" id="PF00589">
    <property type="entry name" value="Phage_integrase"/>
    <property type="match status" value="1"/>
</dbReference>
<dbReference type="GO" id="GO:0003677">
    <property type="term" value="F:DNA binding"/>
    <property type="evidence" value="ECO:0007669"/>
    <property type="project" value="UniProtKB-UniRule"/>
</dbReference>